<dbReference type="PATRIC" id="fig|1203610.3.peg.3718"/>
<dbReference type="PANTHER" id="PTHR21021">
    <property type="entry name" value="GAF/PUTATIVE CYTOSKELETAL PROTEIN"/>
    <property type="match status" value="1"/>
</dbReference>
<dbReference type="Pfam" id="PF13185">
    <property type="entry name" value="GAF_2"/>
    <property type="match status" value="1"/>
</dbReference>
<dbReference type="SUPFAM" id="SSF55781">
    <property type="entry name" value="GAF domain-like"/>
    <property type="match status" value="1"/>
</dbReference>
<dbReference type="HOGENOM" id="CLU_077738_2_0_10"/>
<organism evidence="3 4">
    <name type="scientific">Parabacteroides gordonii MS-1 = DSM 23371</name>
    <dbReference type="NCBI Taxonomy" id="1203610"/>
    <lineage>
        <taxon>Bacteria</taxon>
        <taxon>Pseudomonadati</taxon>
        <taxon>Bacteroidota</taxon>
        <taxon>Bacteroidia</taxon>
        <taxon>Bacteroidales</taxon>
        <taxon>Tannerellaceae</taxon>
        <taxon>Parabacteroides</taxon>
    </lineage>
</organism>
<dbReference type="InterPro" id="IPR051330">
    <property type="entry name" value="Phosphatase_reg/MetRdx"/>
</dbReference>
<dbReference type="FunFam" id="3.30.450.40:FF:000008">
    <property type="entry name" value="GAF domain-containing proteins"/>
    <property type="match status" value="1"/>
</dbReference>
<dbReference type="EMBL" id="AQHW01000017">
    <property type="protein sequence ID" value="KKB54067.1"/>
    <property type="molecule type" value="Genomic_DNA"/>
</dbReference>
<dbReference type="Gene3D" id="3.30.450.40">
    <property type="match status" value="1"/>
</dbReference>
<reference evidence="3 4" key="1">
    <citation type="submission" date="2013-04" db="EMBL/GenBank/DDBJ databases">
        <title>The Genome Sequence of Parabacteroides gordonii DSM 23371.</title>
        <authorList>
            <consortium name="The Broad Institute Genomics Platform"/>
            <person name="Earl A."/>
            <person name="Ward D."/>
            <person name="Feldgarden M."/>
            <person name="Gevers D."/>
            <person name="Martens E."/>
            <person name="Sakamoto M."/>
            <person name="Benno Y."/>
            <person name="Suzuki N."/>
            <person name="Matsunaga N."/>
            <person name="Koshihara K."/>
            <person name="Seki M."/>
            <person name="Komiya H."/>
            <person name="Walker B."/>
            <person name="Young S."/>
            <person name="Zeng Q."/>
            <person name="Gargeya S."/>
            <person name="Fitzgerald M."/>
            <person name="Haas B."/>
            <person name="Abouelleil A."/>
            <person name="Allen A.W."/>
            <person name="Alvarado L."/>
            <person name="Arachchi H.M."/>
            <person name="Berlin A.M."/>
            <person name="Chapman S.B."/>
            <person name="Gainer-Dewar J."/>
            <person name="Goldberg J."/>
            <person name="Griggs A."/>
            <person name="Gujja S."/>
            <person name="Hansen M."/>
            <person name="Howarth C."/>
            <person name="Imamovic A."/>
            <person name="Ireland A."/>
            <person name="Larimer J."/>
            <person name="McCowan C."/>
            <person name="Murphy C."/>
            <person name="Pearson M."/>
            <person name="Poon T.W."/>
            <person name="Priest M."/>
            <person name="Roberts A."/>
            <person name="Saif S."/>
            <person name="Shea T."/>
            <person name="Sisk P."/>
            <person name="Sykes S."/>
            <person name="Wortman J."/>
            <person name="Nusbaum C."/>
            <person name="Birren B."/>
        </authorList>
    </citation>
    <scope>NUCLEOTIDE SEQUENCE [LARGE SCALE GENOMIC DNA]</scope>
    <source>
        <strain evidence="3 4">MS-1</strain>
    </source>
</reference>
<name>A0A0F5J9I6_9BACT</name>
<evidence type="ECO:0000256" key="1">
    <source>
        <dbReference type="ARBA" id="ARBA00038454"/>
    </source>
</evidence>
<dbReference type="Proteomes" id="UP000033035">
    <property type="component" value="Unassembled WGS sequence"/>
</dbReference>
<sequence>MAENLIVSDGNKEQQYQTLLPQIESLLAGETDVIANMANIAAALKQTFNFFWVGFYRVKEDVLVLAPFQGPLACTRIRRGKGVCGTAWEEARTQVVPDVDQFPGHIACSSDSKSEIVVPVIHNDKVVAVLDIDSDTLNSFDQTDASYLESICKMLSATYPQTGHEAFLYY</sequence>
<dbReference type="RefSeq" id="WP_044191593.1">
    <property type="nucleotide sequence ID" value="NZ_AUAE01000010.1"/>
</dbReference>
<accession>A0A0F5J9I6</accession>
<comment type="caution">
    <text evidence="3">The sequence shown here is derived from an EMBL/GenBank/DDBJ whole genome shotgun (WGS) entry which is preliminary data.</text>
</comment>
<evidence type="ECO:0000313" key="4">
    <source>
        <dbReference type="Proteomes" id="UP000033035"/>
    </source>
</evidence>
<gene>
    <name evidence="3" type="ORF">HMPREF1536_03648</name>
</gene>
<keyword evidence="4" id="KW-1185">Reference proteome</keyword>
<dbReference type="InterPro" id="IPR029016">
    <property type="entry name" value="GAF-like_dom_sf"/>
</dbReference>
<dbReference type="PANTHER" id="PTHR21021:SF15">
    <property type="entry name" value="FREE METHIONINE-R-SULFOXIDE REDUCTASE"/>
    <property type="match status" value="1"/>
</dbReference>
<dbReference type="STRING" id="1203610.HMPREF1536_03648"/>
<dbReference type="GO" id="GO:0033745">
    <property type="term" value="F:L-methionine-(R)-S-oxide reductase activity"/>
    <property type="evidence" value="ECO:0007669"/>
    <property type="project" value="TreeGrafter"/>
</dbReference>
<evidence type="ECO:0000313" key="3">
    <source>
        <dbReference type="EMBL" id="KKB54067.1"/>
    </source>
</evidence>
<feature type="domain" description="GAF" evidence="2">
    <location>
        <begin position="32"/>
        <end position="169"/>
    </location>
</feature>
<evidence type="ECO:0000259" key="2">
    <source>
        <dbReference type="SMART" id="SM00065"/>
    </source>
</evidence>
<dbReference type="GO" id="GO:0005829">
    <property type="term" value="C:cytosol"/>
    <property type="evidence" value="ECO:0007669"/>
    <property type="project" value="TreeGrafter"/>
</dbReference>
<protein>
    <recommendedName>
        <fullName evidence="2">GAF domain-containing protein</fullName>
    </recommendedName>
</protein>
<dbReference type="InterPro" id="IPR003018">
    <property type="entry name" value="GAF"/>
</dbReference>
<dbReference type="SMART" id="SM00065">
    <property type="entry name" value="GAF"/>
    <property type="match status" value="1"/>
</dbReference>
<dbReference type="AlphaFoldDB" id="A0A0F5J9I6"/>
<proteinExistence type="inferred from homology"/>
<comment type="similarity">
    <text evidence="1">Belongs to the free Met sulfoxide reductase family.</text>
</comment>